<dbReference type="PROSITE" id="PS00108">
    <property type="entry name" value="PROTEIN_KINASE_ST"/>
    <property type="match status" value="1"/>
</dbReference>
<reference evidence="16" key="1">
    <citation type="journal article" date="2020" name="Stud. Mycol.">
        <title>101 Dothideomycetes genomes: a test case for predicting lifestyles and emergence of pathogens.</title>
        <authorList>
            <person name="Haridas S."/>
            <person name="Albert R."/>
            <person name="Binder M."/>
            <person name="Bloem J."/>
            <person name="Labutti K."/>
            <person name="Salamov A."/>
            <person name="Andreopoulos B."/>
            <person name="Baker S."/>
            <person name="Barry K."/>
            <person name="Bills G."/>
            <person name="Bluhm B."/>
            <person name="Cannon C."/>
            <person name="Castanera R."/>
            <person name="Culley D."/>
            <person name="Daum C."/>
            <person name="Ezra D."/>
            <person name="Gonzalez J."/>
            <person name="Henrissat B."/>
            <person name="Kuo A."/>
            <person name="Liang C."/>
            <person name="Lipzen A."/>
            <person name="Lutzoni F."/>
            <person name="Magnuson J."/>
            <person name="Mondo S."/>
            <person name="Nolan M."/>
            <person name="Ohm R."/>
            <person name="Pangilinan J."/>
            <person name="Park H.-J."/>
            <person name="Ramirez L."/>
            <person name="Alfaro M."/>
            <person name="Sun H."/>
            <person name="Tritt A."/>
            <person name="Yoshinaga Y."/>
            <person name="Zwiers L.-H."/>
            <person name="Turgeon B."/>
            <person name="Goodwin S."/>
            <person name="Spatafora J."/>
            <person name="Crous P."/>
            <person name="Grigoriev I."/>
        </authorList>
    </citation>
    <scope>NUCLEOTIDE SEQUENCE</scope>
    <source>
        <strain evidence="16">CBS 480.64</strain>
    </source>
</reference>
<feature type="binding site" evidence="11">
    <location>
        <begin position="526"/>
        <end position="534"/>
    </location>
    <ligand>
        <name>ATP</name>
        <dbReference type="ChEBI" id="CHEBI:30616"/>
    </ligand>
</feature>
<dbReference type="Gene3D" id="3.30.200.20">
    <property type="entry name" value="Phosphorylase Kinase, domain 1"/>
    <property type="match status" value="1"/>
</dbReference>
<gene>
    <name evidence="16" type="ORF">K470DRAFT_294672</name>
</gene>
<evidence type="ECO:0000256" key="1">
    <source>
        <dbReference type="ARBA" id="ARBA00012513"/>
    </source>
</evidence>
<dbReference type="InterPro" id="IPR000719">
    <property type="entry name" value="Prot_kinase_dom"/>
</dbReference>
<evidence type="ECO:0000256" key="9">
    <source>
        <dbReference type="ARBA" id="ARBA00048679"/>
    </source>
</evidence>
<dbReference type="SMART" id="SM00220">
    <property type="entry name" value="S_TKc"/>
    <property type="match status" value="1"/>
</dbReference>
<dbReference type="Pfam" id="PF05773">
    <property type="entry name" value="RWD"/>
    <property type="match status" value="1"/>
</dbReference>
<dbReference type="InterPro" id="IPR006575">
    <property type="entry name" value="RWD_dom"/>
</dbReference>
<evidence type="ECO:0000256" key="7">
    <source>
        <dbReference type="ARBA" id="ARBA00037982"/>
    </source>
</evidence>
<feature type="region of interest" description="Disordered" evidence="13">
    <location>
        <begin position="590"/>
        <end position="623"/>
    </location>
</feature>
<dbReference type="Pfam" id="PF12745">
    <property type="entry name" value="HGTP_anticodon2"/>
    <property type="match status" value="1"/>
</dbReference>
<keyword evidence="3" id="KW-0808">Transferase</keyword>
<dbReference type="EC" id="2.7.11.1" evidence="1"/>
<dbReference type="GO" id="GO:0004694">
    <property type="term" value="F:eukaryotic translation initiation factor 2alpha kinase activity"/>
    <property type="evidence" value="ECO:0007669"/>
    <property type="project" value="InterPro"/>
</dbReference>
<dbReference type="PROSITE" id="PS50908">
    <property type="entry name" value="RWD"/>
    <property type="match status" value="1"/>
</dbReference>
<keyword evidence="4 11" id="KW-0547">Nucleotide-binding</keyword>
<feature type="active site" description="Proton acceptor" evidence="10">
    <location>
        <position position="741"/>
    </location>
</feature>
<dbReference type="Pfam" id="PF13393">
    <property type="entry name" value="tRNA-synt_His"/>
    <property type="match status" value="1"/>
</dbReference>
<evidence type="ECO:0000256" key="10">
    <source>
        <dbReference type="PIRSR" id="PIRSR000660-1"/>
    </source>
</evidence>
<evidence type="ECO:0000259" key="14">
    <source>
        <dbReference type="PROSITE" id="PS50011"/>
    </source>
</evidence>
<dbReference type="PIRSF" id="PIRSF000660">
    <property type="entry name" value="Ser/Thr_PK_GCN2"/>
    <property type="match status" value="1"/>
</dbReference>
<protein>
    <recommendedName>
        <fullName evidence="1">non-specific serine/threonine protein kinase</fullName>
        <ecNumber evidence="1">2.7.11.1</ecNumber>
    </recommendedName>
</protein>
<evidence type="ECO:0000256" key="8">
    <source>
        <dbReference type="ARBA" id="ARBA00047899"/>
    </source>
</evidence>
<dbReference type="InterPro" id="IPR011009">
    <property type="entry name" value="Kinase-like_dom_sf"/>
</dbReference>
<dbReference type="InterPro" id="IPR016255">
    <property type="entry name" value="Gcn2"/>
</dbReference>
<keyword evidence="17" id="KW-1185">Reference proteome</keyword>
<feature type="region of interest" description="Disordered" evidence="13">
    <location>
        <begin position="647"/>
        <end position="683"/>
    </location>
</feature>
<keyword evidence="5 16" id="KW-0418">Kinase</keyword>
<sequence>MAPKLQSNKRQSVSKPTGRVSSPPIDYAEAQIDEINALKAIYMEDFEELEAKAAWNKTTERRFKLTLRPLSDYESFVILSVTFTATYPRSAPLITVDGLQYFHERTQSRINSIIQNRIKQMQGEVVIHSIGSDIQDALEDAVAARQQGTLPSLLEERASAEETAIAEAKKLEEAEAKRQREASEREEESLRQKADAELNRRDKTMTRRYSTTGKPQHPHSRPHISFDQDAYVQIDNECVKFDTVVLLSTLDKKPNEELFLGQVRAEKSTNRPLVAIRKVTVNKARSDIMAIETALEAVSKIRHPNVLALHAYRVNKLDAELSCIILCSQFANCGTLHSMLQLASFHVDKARQFIIELLEALEFLHRNGLPHGLLSASSIYLSHSSAVSPKLGRMGQWLLDSSNIPVPSKWQAPEAEATSPQQRIKADIWNLGVVAVQMLLGLQVLDEHQGPYDLLSRLRVSSAFDDFARKIFTIDSKKRPSAFELLPVEFLRTDAIVTSQLASFGARRASSAQSRYATDFTELGLLGEGGFGQVVKARHRLDGGTYAVKKIKHASQLSGQVLSEARLLMRPNHLNVVRYYSTWVEDDSTEAAADDESSGTSSTTSPTPEATRSFSSASSSYPSHDHVSRGGLDFVSSESLGQIEFGYDDEGASNADSGDEGDRTASNDVTTSTDNALNANDRPVQSPRLKSILYIVMEFCGGLTLRKLIKNGMSVNESWQYMRLITKGLDHIHSHQIIHRDLKPDNVFIDHAGNPKIGDFGLATTAQVYPANRVASGSYASGSYKRSGGVGTPLYTAPELCLGSSTACTDKVDMYSLGIMFFEMCERFETYMERVMALQKLRNNNFVLPESYRPGGDKAAQGRLIARLIAHNPTDRPSSTELLQSDMMPVELEDEAVRQVLSTISDPQSPYHRKMMTGLFTQDPSLPSRRVKELAWDSKVSVSPESLERLQLRSTALQMLEQIFRRHGAEEMRRESVFPRSDYNTDKRVFQLLDNSGNLLQLPYDLILPSARQAARNTPPVKRAFVFGTAFRDAHNGGPPTTHEEVDFDIYLCSDDDQPAIDDAELLKVMDEVVDAIPGPTASSSMYLHINHTLILDAILEFCRVPAAKQFTVKEILSRLGFLQYTWAKLRVELRKSGLPDTTLDDLGMFDFHDAPAKGFDHARELLRGVNPQLKEKFERGVRALEDILSLVGHMELRQMVYFMPLASVNAKFYDGGMLVQSIMERNSTRVVIAAGGRYDSLVKAHRVGNSQSDCKGAVGVAIGLDNVVARMVKGKSTKDKKMIEDQPVRPYVLVETSGGEDTQAVAIKIIISLWAHEIRAQLGTGKRHDDGHNFLVIVRHASSQTVRLTNLMTGAEEQDVPVAMLTNHILQETRDLNSSKGRQSAPPHRPGNADTDRKTNVQVLMSQHRSKKVNKYNIVAEAQKRWEKVLEAWKGVPILAVETRDEVLDAIRETRLSEPESWRKVAQSVPPNERQYLQQIQDLLLAWRAKWANAGGEREGCLFNFLTGHCIYYDFGR</sequence>
<evidence type="ECO:0000256" key="5">
    <source>
        <dbReference type="ARBA" id="ARBA00022777"/>
    </source>
</evidence>
<feature type="region of interest" description="Disordered" evidence="13">
    <location>
        <begin position="1"/>
        <end position="25"/>
    </location>
</feature>
<evidence type="ECO:0000313" key="16">
    <source>
        <dbReference type="EMBL" id="KAF2860958.1"/>
    </source>
</evidence>
<feature type="domain" description="Protein kinase" evidence="14">
    <location>
        <begin position="520"/>
        <end position="888"/>
    </location>
</feature>
<dbReference type="GO" id="GO:0005737">
    <property type="term" value="C:cytoplasm"/>
    <property type="evidence" value="ECO:0007669"/>
    <property type="project" value="TreeGrafter"/>
</dbReference>
<dbReference type="SUPFAM" id="SSF54495">
    <property type="entry name" value="UBC-like"/>
    <property type="match status" value="1"/>
</dbReference>
<dbReference type="InterPro" id="IPR041715">
    <property type="entry name" value="HisRS-like_core"/>
</dbReference>
<keyword evidence="2" id="KW-0723">Serine/threonine-protein kinase</keyword>
<feature type="region of interest" description="Disordered" evidence="13">
    <location>
        <begin position="172"/>
        <end position="223"/>
    </location>
</feature>
<feature type="region of interest" description="Disordered" evidence="13">
    <location>
        <begin position="1374"/>
        <end position="1399"/>
    </location>
</feature>
<dbReference type="Pfam" id="PF00069">
    <property type="entry name" value="Pkinase"/>
    <property type="match status" value="3"/>
</dbReference>
<dbReference type="SMART" id="SM00591">
    <property type="entry name" value="RWD"/>
    <property type="match status" value="1"/>
</dbReference>
<dbReference type="EMBL" id="MU005977">
    <property type="protein sequence ID" value="KAF2860958.1"/>
    <property type="molecule type" value="Genomic_DNA"/>
</dbReference>
<feature type="compositionally biased region" description="Low complexity" evidence="13">
    <location>
        <begin position="598"/>
        <end position="622"/>
    </location>
</feature>
<keyword evidence="6 11" id="KW-0067">ATP-binding</keyword>
<evidence type="ECO:0000256" key="2">
    <source>
        <dbReference type="ARBA" id="ARBA00022527"/>
    </source>
</evidence>
<dbReference type="GO" id="GO:0005634">
    <property type="term" value="C:nucleus"/>
    <property type="evidence" value="ECO:0007669"/>
    <property type="project" value="TreeGrafter"/>
</dbReference>
<feature type="compositionally biased region" description="Polar residues" evidence="13">
    <location>
        <begin position="666"/>
        <end position="678"/>
    </location>
</feature>
<evidence type="ECO:0000256" key="13">
    <source>
        <dbReference type="SAM" id="MobiDB-lite"/>
    </source>
</evidence>
<accession>A0A6A7C2M8</accession>
<dbReference type="CDD" id="cd23823">
    <property type="entry name" value="RWD_GCN2"/>
    <property type="match status" value="1"/>
</dbReference>
<dbReference type="InterPro" id="IPR045864">
    <property type="entry name" value="aa-tRNA-synth_II/BPL/LPL"/>
</dbReference>
<evidence type="ECO:0000256" key="6">
    <source>
        <dbReference type="ARBA" id="ARBA00022840"/>
    </source>
</evidence>
<evidence type="ECO:0000259" key="15">
    <source>
        <dbReference type="PROSITE" id="PS50908"/>
    </source>
</evidence>
<evidence type="ECO:0000256" key="12">
    <source>
        <dbReference type="PROSITE-ProRule" id="PRU10141"/>
    </source>
</evidence>
<dbReference type="SUPFAM" id="SSF56112">
    <property type="entry name" value="Protein kinase-like (PK-like)"/>
    <property type="match status" value="2"/>
</dbReference>
<feature type="domain" description="Protein kinase" evidence="14">
    <location>
        <begin position="244"/>
        <end position="491"/>
    </location>
</feature>
<dbReference type="InterPro" id="IPR008271">
    <property type="entry name" value="Ser/Thr_kinase_AS"/>
</dbReference>
<dbReference type="OrthoDB" id="341578at2759"/>
<dbReference type="PANTHER" id="PTHR11042:SF136">
    <property type="entry name" value="EIF-2-ALPHA KINASE GCN2"/>
    <property type="match status" value="1"/>
</dbReference>
<dbReference type="Proteomes" id="UP000799421">
    <property type="component" value="Unassembled WGS sequence"/>
</dbReference>
<dbReference type="PROSITE" id="PS00107">
    <property type="entry name" value="PROTEIN_KINASE_ATP"/>
    <property type="match status" value="1"/>
</dbReference>
<feature type="binding site" evidence="11">
    <location>
        <position position="549"/>
    </location>
    <ligand>
        <name>ATP</name>
        <dbReference type="ChEBI" id="CHEBI:30616"/>
    </ligand>
</feature>
<evidence type="ECO:0000256" key="4">
    <source>
        <dbReference type="ARBA" id="ARBA00022741"/>
    </source>
</evidence>
<dbReference type="SUPFAM" id="SSF55681">
    <property type="entry name" value="Class II aaRS and biotin synthetases"/>
    <property type="match status" value="1"/>
</dbReference>
<dbReference type="FunFam" id="3.10.110.10:FF:000050">
    <property type="entry name" value="eIF-2-alpha kinase GCN2"/>
    <property type="match status" value="1"/>
</dbReference>
<feature type="domain" description="RWD" evidence="15">
    <location>
        <begin position="33"/>
        <end position="141"/>
    </location>
</feature>
<dbReference type="PANTHER" id="PTHR11042">
    <property type="entry name" value="EUKARYOTIC TRANSLATION INITIATION FACTOR 2-ALPHA KINASE EIF2-ALPHA KINASE -RELATED"/>
    <property type="match status" value="1"/>
</dbReference>
<dbReference type="InterPro" id="IPR050339">
    <property type="entry name" value="CC_SR_Kinase"/>
</dbReference>
<dbReference type="InterPro" id="IPR017441">
    <property type="entry name" value="Protein_kinase_ATP_BS"/>
</dbReference>
<name>A0A6A7C2M8_9PEZI</name>
<feature type="binding site" evidence="12">
    <location>
        <position position="550"/>
    </location>
    <ligand>
        <name>ATP</name>
        <dbReference type="ChEBI" id="CHEBI:30616"/>
    </ligand>
</feature>
<dbReference type="GO" id="GO:0009893">
    <property type="term" value="P:positive regulation of metabolic process"/>
    <property type="evidence" value="ECO:0007669"/>
    <property type="project" value="UniProtKB-ARBA"/>
</dbReference>
<dbReference type="Gene3D" id="3.30.930.10">
    <property type="entry name" value="Bira Bifunctional Protein, Domain 2"/>
    <property type="match status" value="1"/>
</dbReference>
<dbReference type="InterPro" id="IPR024435">
    <property type="entry name" value="HisRS-related_dom"/>
</dbReference>
<proteinExistence type="inferred from homology"/>
<organism evidence="16 17">
    <name type="scientific">Piedraia hortae CBS 480.64</name>
    <dbReference type="NCBI Taxonomy" id="1314780"/>
    <lineage>
        <taxon>Eukaryota</taxon>
        <taxon>Fungi</taxon>
        <taxon>Dikarya</taxon>
        <taxon>Ascomycota</taxon>
        <taxon>Pezizomycotina</taxon>
        <taxon>Dothideomycetes</taxon>
        <taxon>Dothideomycetidae</taxon>
        <taxon>Capnodiales</taxon>
        <taxon>Piedraiaceae</taxon>
        <taxon>Piedraia</taxon>
    </lineage>
</organism>
<dbReference type="GO" id="GO:0005524">
    <property type="term" value="F:ATP binding"/>
    <property type="evidence" value="ECO:0007669"/>
    <property type="project" value="UniProtKB-UniRule"/>
</dbReference>
<dbReference type="Gene3D" id="3.10.110.10">
    <property type="entry name" value="Ubiquitin Conjugating Enzyme"/>
    <property type="match status" value="1"/>
</dbReference>
<dbReference type="GO" id="GO:0000077">
    <property type="term" value="P:DNA damage checkpoint signaling"/>
    <property type="evidence" value="ECO:0007669"/>
    <property type="project" value="InterPro"/>
</dbReference>
<comment type="catalytic activity">
    <reaction evidence="8">
        <text>L-threonyl-[protein] + ATP = O-phospho-L-threonyl-[protein] + ADP + H(+)</text>
        <dbReference type="Rhea" id="RHEA:46608"/>
        <dbReference type="Rhea" id="RHEA-COMP:11060"/>
        <dbReference type="Rhea" id="RHEA-COMP:11605"/>
        <dbReference type="ChEBI" id="CHEBI:15378"/>
        <dbReference type="ChEBI" id="CHEBI:30013"/>
        <dbReference type="ChEBI" id="CHEBI:30616"/>
        <dbReference type="ChEBI" id="CHEBI:61977"/>
        <dbReference type="ChEBI" id="CHEBI:456216"/>
        <dbReference type="EC" id="2.7.11.1"/>
    </reaction>
</comment>
<evidence type="ECO:0000256" key="3">
    <source>
        <dbReference type="ARBA" id="ARBA00022679"/>
    </source>
</evidence>
<evidence type="ECO:0000313" key="17">
    <source>
        <dbReference type="Proteomes" id="UP000799421"/>
    </source>
</evidence>
<evidence type="ECO:0000256" key="11">
    <source>
        <dbReference type="PIRSR" id="PIRSR000660-2"/>
    </source>
</evidence>
<feature type="compositionally biased region" description="Polar residues" evidence="13">
    <location>
        <begin position="1"/>
        <end position="15"/>
    </location>
</feature>
<dbReference type="InterPro" id="IPR016135">
    <property type="entry name" value="UBQ-conjugating_enzyme/RWD"/>
</dbReference>
<dbReference type="PROSITE" id="PS50011">
    <property type="entry name" value="PROTEIN_KINASE_DOM"/>
    <property type="match status" value="2"/>
</dbReference>
<comment type="similarity">
    <text evidence="7">Belongs to the protein kinase superfamily. Ser/Thr protein kinase family. GCN2 subfamily.</text>
</comment>
<comment type="catalytic activity">
    <reaction evidence="9">
        <text>L-seryl-[protein] + ATP = O-phospho-L-seryl-[protein] + ADP + H(+)</text>
        <dbReference type="Rhea" id="RHEA:17989"/>
        <dbReference type="Rhea" id="RHEA-COMP:9863"/>
        <dbReference type="Rhea" id="RHEA-COMP:11604"/>
        <dbReference type="ChEBI" id="CHEBI:15378"/>
        <dbReference type="ChEBI" id="CHEBI:29999"/>
        <dbReference type="ChEBI" id="CHEBI:30616"/>
        <dbReference type="ChEBI" id="CHEBI:83421"/>
        <dbReference type="ChEBI" id="CHEBI:456216"/>
        <dbReference type="EC" id="2.7.11.1"/>
    </reaction>
</comment>
<dbReference type="Gene3D" id="1.10.510.10">
    <property type="entry name" value="Transferase(Phosphotransferase) domain 1"/>
    <property type="match status" value="2"/>
</dbReference>
<feature type="compositionally biased region" description="Basic and acidic residues" evidence="13">
    <location>
        <begin position="172"/>
        <end position="205"/>
    </location>
</feature>